<protein>
    <submittedName>
        <fullName evidence="2">Flagellar protein FlgN</fullName>
    </submittedName>
</protein>
<keyword evidence="2" id="KW-0282">Flagellum</keyword>
<dbReference type="Pfam" id="PF05130">
    <property type="entry name" value="FlgN"/>
    <property type="match status" value="1"/>
</dbReference>
<dbReference type="Proteomes" id="UP000662088">
    <property type="component" value="Unassembled WGS sequence"/>
</dbReference>
<dbReference type="AlphaFoldDB" id="A0A8I0DNH5"/>
<proteinExistence type="predicted"/>
<accession>A0A8I0DNH5</accession>
<dbReference type="EMBL" id="JACOOQ010000003">
    <property type="protein sequence ID" value="MBC5639462.1"/>
    <property type="molecule type" value="Genomic_DNA"/>
</dbReference>
<reference evidence="2" key="1">
    <citation type="submission" date="2020-08" db="EMBL/GenBank/DDBJ databases">
        <title>Genome public.</title>
        <authorList>
            <person name="Liu C."/>
            <person name="Sun Q."/>
        </authorList>
    </citation>
    <scope>NUCLEOTIDE SEQUENCE</scope>
    <source>
        <strain evidence="2">NSJ-42</strain>
    </source>
</reference>
<sequence length="134" mass="15680">MINNLIGIIQKETEALKGLLVILEKQYKSIINKETFELDAIVDEIKLANREVAKQEVERRKLLNGKKVQDIINESGNKELDRVYREIKMVLESIKHQNETNDLLIKQQLVFTNRMLNIINPKREKGTYNSYGRL</sequence>
<evidence type="ECO:0000256" key="1">
    <source>
        <dbReference type="ARBA" id="ARBA00022795"/>
    </source>
</evidence>
<keyword evidence="3" id="KW-1185">Reference proteome</keyword>
<evidence type="ECO:0000313" key="3">
    <source>
        <dbReference type="Proteomes" id="UP000662088"/>
    </source>
</evidence>
<dbReference type="Gene3D" id="1.20.58.300">
    <property type="entry name" value="FlgN-like"/>
    <property type="match status" value="1"/>
</dbReference>
<dbReference type="RefSeq" id="WP_022169225.1">
    <property type="nucleotide sequence ID" value="NZ_JACOOQ010000003.1"/>
</dbReference>
<gene>
    <name evidence="2" type="ORF">H8R92_03255</name>
</gene>
<dbReference type="InterPro" id="IPR036679">
    <property type="entry name" value="FlgN-like_sf"/>
</dbReference>
<keyword evidence="2" id="KW-0966">Cell projection</keyword>
<organism evidence="2 3">
    <name type="scientific">Clostridium lentum</name>
    <dbReference type="NCBI Taxonomy" id="2763037"/>
    <lineage>
        <taxon>Bacteria</taxon>
        <taxon>Bacillati</taxon>
        <taxon>Bacillota</taxon>
        <taxon>Clostridia</taxon>
        <taxon>Eubacteriales</taxon>
        <taxon>Clostridiaceae</taxon>
        <taxon>Clostridium</taxon>
    </lineage>
</organism>
<name>A0A8I0DNH5_9CLOT</name>
<dbReference type="GO" id="GO:0044780">
    <property type="term" value="P:bacterial-type flagellum assembly"/>
    <property type="evidence" value="ECO:0007669"/>
    <property type="project" value="InterPro"/>
</dbReference>
<evidence type="ECO:0000313" key="2">
    <source>
        <dbReference type="EMBL" id="MBC5639462.1"/>
    </source>
</evidence>
<dbReference type="InterPro" id="IPR007809">
    <property type="entry name" value="FlgN-like"/>
</dbReference>
<dbReference type="SUPFAM" id="SSF140566">
    <property type="entry name" value="FlgN-like"/>
    <property type="match status" value="1"/>
</dbReference>
<comment type="caution">
    <text evidence="2">The sequence shown here is derived from an EMBL/GenBank/DDBJ whole genome shotgun (WGS) entry which is preliminary data.</text>
</comment>
<keyword evidence="1" id="KW-1005">Bacterial flagellum biogenesis</keyword>
<keyword evidence="2" id="KW-0969">Cilium</keyword>